<dbReference type="Proteomes" id="UP000326268">
    <property type="component" value="Unassembled WGS sequence"/>
</dbReference>
<evidence type="ECO:0000256" key="1">
    <source>
        <dbReference type="ARBA" id="ARBA00022737"/>
    </source>
</evidence>
<feature type="domain" description="Clr5" evidence="4">
    <location>
        <begin position="10"/>
        <end position="60"/>
    </location>
</feature>
<dbReference type="RefSeq" id="XP_031927375.1">
    <property type="nucleotide sequence ID" value="XM_032072615.1"/>
</dbReference>
<keyword evidence="6" id="KW-1185">Reference proteome</keyword>
<evidence type="ECO:0000256" key="2">
    <source>
        <dbReference type="ARBA" id="ARBA00023043"/>
    </source>
</evidence>
<protein>
    <submittedName>
        <fullName evidence="5">Ankyrin repeat-containing domain protein</fullName>
    </submittedName>
</protein>
<sequence>MPKKAPPIPDEIWDRYKEAIITSYSRNSLDQTMKYMVEEYGFQASKNQYTGKLKLWGVGKYHPGSDWPIIESRKRKRSEMGKESDVYVRGRKYTRQEIKKETARHVPLGRDWCSPEDMLPDYITVCTPQAEPTGPPGISRDILLRDLPWYQCTQEIQNIVSGGLRSRIVASKPGTSLEISMRKLAPQSDSELLQLHVVLGSCFEGNNDLNTYLPPEDLDIGDSSIESTRALRDKFPVSIVKIFVQRFAFLSANNLLDQQQFHKVFDWIVEKGGTNILVFLCQPRSPLMKAFARKVFCSALMSGNIALARKVWQCGARLQTYDPSQRQRWTEYLSKAVHGGHEAVVELLCKAGVRPEVNDRWSWKYDWDLRLPILHTLLAFGADPEGFITGEEAGFPLIDAALNGSLKAVQLLLNRGARVNIYLARYYGTALQAAASRGHLEVAEYLIQHGADINVPCALPIQASQYFDYNIIPLLTPVQIAAKVNNVGLLQMLLQHGASTMACPVSAHPNFKHYLSCQTKLHWSYSWGFKPHYDGEQVVYTALQYAALNQNLEIITLLLSTGVTPDSRIAPYVGDTPLQLSARLGNIEMFRLFWDWGADLNAPPATFNGRTAMQGAAESGNWKILLMLRHAGVQIDAPAGAKQGMTALQVACLHGHSLMAGVLLAHGADLNRGPSAVNGLTAIQAAATRGDIQLVGDLITLGAEVNAPPAKGGKTALQAAIEHKSLPLLDLLVQHGAHVNATGVYGFLSPLIDAARLDWHDGVQFLLEHGANVNNTAFRLAMSDESEEHALGWLLSPLGWAIMNGSEGMVDLLLQHGADVLGTAMFNGTASQSALMYALHIGSSVEVIDLLLAKAPDLQKHPGWENALEVALVEPFGVDTILFRRILQKVDSLPPLLCHEVTQKAWDALPIDLDDFNDEKATLEIIELLIESGVPLDSRAEDGSTLVLRTAHYGYHKSCSFLIGRGAAVNIHSTGSWGTPLQEAIKWTYVNIANVLLEHGADINALPAENKGVTALQAASINGMFELAVRLLECGADVNAPAAPIDGRTAIDGAAERGHFDMVQLLFNAYGEDADLEPVRRQAADYAEGEGHFEIAQWLREHSGS</sequence>
<accession>A0A5N7A350</accession>
<evidence type="ECO:0000256" key="3">
    <source>
        <dbReference type="PROSITE-ProRule" id="PRU00023"/>
    </source>
</evidence>
<dbReference type="InterPro" id="IPR002110">
    <property type="entry name" value="Ankyrin_rpt"/>
</dbReference>
<dbReference type="AlphaFoldDB" id="A0A5N7A350"/>
<dbReference type="Gene3D" id="1.25.40.20">
    <property type="entry name" value="Ankyrin repeat-containing domain"/>
    <property type="match status" value="5"/>
</dbReference>
<dbReference type="InterPro" id="IPR025676">
    <property type="entry name" value="Clr5_dom"/>
</dbReference>
<feature type="repeat" description="ANK" evidence="3">
    <location>
        <begin position="1011"/>
        <end position="1043"/>
    </location>
</feature>
<dbReference type="PROSITE" id="PS50297">
    <property type="entry name" value="ANK_REP_REGION"/>
    <property type="match status" value="8"/>
</dbReference>
<dbReference type="EMBL" id="ML737655">
    <property type="protein sequence ID" value="KAE8364294.1"/>
    <property type="molecule type" value="Genomic_DNA"/>
</dbReference>
<dbReference type="Pfam" id="PF00023">
    <property type="entry name" value="Ank"/>
    <property type="match status" value="2"/>
</dbReference>
<feature type="repeat" description="ANK" evidence="3">
    <location>
        <begin position="426"/>
        <end position="458"/>
    </location>
</feature>
<dbReference type="SUPFAM" id="SSF48403">
    <property type="entry name" value="Ankyrin repeat"/>
    <property type="match status" value="3"/>
</dbReference>
<feature type="repeat" description="ANK" evidence="3">
    <location>
        <begin position="573"/>
        <end position="605"/>
    </location>
</feature>
<name>A0A5N7A350_9EURO</name>
<organism evidence="5 6">
    <name type="scientific">Aspergillus caelatus</name>
    <dbReference type="NCBI Taxonomy" id="61420"/>
    <lineage>
        <taxon>Eukaryota</taxon>
        <taxon>Fungi</taxon>
        <taxon>Dikarya</taxon>
        <taxon>Ascomycota</taxon>
        <taxon>Pezizomycotina</taxon>
        <taxon>Eurotiomycetes</taxon>
        <taxon>Eurotiomycetidae</taxon>
        <taxon>Eurotiales</taxon>
        <taxon>Aspergillaceae</taxon>
        <taxon>Aspergillus</taxon>
        <taxon>Aspergillus subgen. Circumdati</taxon>
    </lineage>
</organism>
<dbReference type="PRINTS" id="PR01415">
    <property type="entry name" value="ANKYRIN"/>
</dbReference>
<keyword evidence="1" id="KW-0677">Repeat</keyword>
<dbReference type="SMART" id="SM00248">
    <property type="entry name" value="ANK"/>
    <property type="match status" value="17"/>
</dbReference>
<dbReference type="OrthoDB" id="194358at2759"/>
<dbReference type="PANTHER" id="PTHR24198:SF165">
    <property type="entry name" value="ANKYRIN REPEAT-CONTAINING PROTEIN-RELATED"/>
    <property type="match status" value="1"/>
</dbReference>
<feature type="repeat" description="ANK" evidence="3">
    <location>
        <begin position="392"/>
        <end position="424"/>
    </location>
</feature>
<evidence type="ECO:0000259" key="4">
    <source>
        <dbReference type="Pfam" id="PF14420"/>
    </source>
</evidence>
<dbReference type="Pfam" id="PF12796">
    <property type="entry name" value="Ank_2"/>
    <property type="match status" value="5"/>
</dbReference>
<gene>
    <name evidence="5" type="ORF">BDV27DRAFT_158022</name>
</gene>
<dbReference type="PANTHER" id="PTHR24198">
    <property type="entry name" value="ANKYRIN REPEAT AND PROTEIN KINASE DOMAIN-CONTAINING PROTEIN"/>
    <property type="match status" value="1"/>
</dbReference>
<dbReference type="InterPro" id="IPR036770">
    <property type="entry name" value="Ankyrin_rpt-contain_sf"/>
</dbReference>
<dbReference type="Pfam" id="PF14420">
    <property type="entry name" value="Clr5"/>
    <property type="match status" value="1"/>
</dbReference>
<evidence type="ECO:0000313" key="6">
    <source>
        <dbReference type="Proteomes" id="UP000326268"/>
    </source>
</evidence>
<feature type="repeat" description="ANK" evidence="3">
    <location>
        <begin position="976"/>
        <end position="1008"/>
    </location>
</feature>
<feature type="repeat" description="ANK" evidence="3">
    <location>
        <begin position="712"/>
        <end position="744"/>
    </location>
</feature>
<feature type="repeat" description="ANK" evidence="3">
    <location>
        <begin position="678"/>
        <end position="710"/>
    </location>
</feature>
<keyword evidence="2 3" id="KW-0040">ANK repeat</keyword>
<evidence type="ECO:0000313" key="5">
    <source>
        <dbReference type="EMBL" id="KAE8364294.1"/>
    </source>
</evidence>
<feature type="repeat" description="ANK" evidence="3">
    <location>
        <begin position="643"/>
        <end position="675"/>
    </location>
</feature>
<proteinExistence type="predicted"/>
<dbReference type="GeneID" id="43657061"/>
<reference evidence="5 6" key="1">
    <citation type="submission" date="2019-04" db="EMBL/GenBank/DDBJ databases">
        <title>Friends and foes A comparative genomics studyof 23 Aspergillus species from section Flavi.</title>
        <authorList>
            <consortium name="DOE Joint Genome Institute"/>
            <person name="Kjaerbolling I."/>
            <person name="Vesth T."/>
            <person name="Frisvad J.C."/>
            <person name="Nybo J.L."/>
            <person name="Theobald S."/>
            <person name="Kildgaard S."/>
            <person name="Isbrandt T."/>
            <person name="Kuo A."/>
            <person name="Sato A."/>
            <person name="Lyhne E.K."/>
            <person name="Kogle M.E."/>
            <person name="Wiebenga A."/>
            <person name="Kun R.S."/>
            <person name="Lubbers R.J."/>
            <person name="Makela M.R."/>
            <person name="Barry K."/>
            <person name="Chovatia M."/>
            <person name="Clum A."/>
            <person name="Daum C."/>
            <person name="Haridas S."/>
            <person name="He G."/>
            <person name="LaButti K."/>
            <person name="Lipzen A."/>
            <person name="Mondo S."/>
            <person name="Riley R."/>
            <person name="Salamov A."/>
            <person name="Simmons B.A."/>
            <person name="Magnuson J.K."/>
            <person name="Henrissat B."/>
            <person name="Mortensen U.H."/>
            <person name="Larsen T.O."/>
            <person name="Devries R.P."/>
            <person name="Grigoriev I.V."/>
            <person name="Machida M."/>
            <person name="Baker S.E."/>
            <person name="Andersen M.R."/>
        </authorList>
    </citation>
    <scope>NUCLEOTIDE SEQUENCE [LARGE SCALE GENOMIC DNA]</scope>
    <source>
        <strain evidence="5 6">CBS 763.97</strain>
    </source>
</reference>
<dbReference type="PROSITE" id="PS50088">
    <property type="entry name" value="ANK_REPEAT"/>
    <property type="match status" value="8"/>
</dbReference>